<dbReference type="AlphaFoldDB" id="A0A4Z2EGZ4"/>
<dbReference type="Proteomes" id="UP000314294">
    <property type="component" value="Unassembled WGS sequence"/>
</dbReference>
<evidence type="ECO:0000313" key="3">
    <source>
        <dbReference type="Proteomes" id="UP000314294"/>
    </source>
</evidence>
<sequence>MFHTHTHTHTHSHTIFPIASVTSIIIKWCLIASRHLNPLRTNSARHPDSRCHRTLLGDELWGRAPSPFPFYCLVLHRLKRPSVNWGPDKRHIRPANCLVNKHGPRGSGRRRRDPPIPVNADAAAAATGHRQTRTHGIFGKKQDKKKFDGLMRSASTLPVRSRLDHAAICGRQRTKGGILTSQMAITASVEEHNAPAVTSLFCISVRDDLNTV</sequence>
<protein>
    <submittedName>
        <fullName evidence="2">Uncharacterized protein</fullName>
    </submittedName>
</protein>
<gene>
    <name evidence="2" type="ORF">EYF80_061814</name>
</gene>
<organism evidence="2 3">
    <name type="scientific">Liparis tanakae</name>
    <name type="common">Tanaka's snailfish</name>
    <dbReference type="NCBI Taxonomy" id="230148"/>
    <lineage>
        <taxon>Eukaryota</taxon>
        <taxon>Metazoa</taxon>
        <taxon>Chordata</taxon>
        <taxon>Craniata</taxon>
        <taxon>Vertebrata</taxon>
        <taxon>Euteleostomi</taxon>
        <taxon>Actinopterygii</taxon>
        <taxon>Neopterygii</taxon>
        <taxon>Teleostei</taxon>
        <taxon>Neoteleostei</taxon>
        <taxon>Acanthomorphata</taxon>
        <taxon>Eupercaria</taxon>
        <taxon>Perciformes</taxon>
        <taxon>Cottioidei</taxon>
        <taxon>Cottales</taxon>
        <taxon>Liparidae</taxon>
        <taxon>Liparis</taxon>
    </lineage>
</organism>
<dbReference type="EMBL" id="SRLO01007385">
    <property type="protein sequence ID" value="TNN28038.1"/>
    <property type="molecule type" value="Genomic_DNA"/>
</dbReference>
<accession>A0A4Z2EGZ4</accession>
<name>A0A4Z2EGZ4_9TELE</name>
<evidence type="ECO:0000313" key="2">
    <source>
        <dbReference type="EMBL" id="TNN28038.1"/>
    </source>
</evidence>
<feature type="region of interest" description="Disordered" evidence="1">
    <location>
        <begin position="97"/>
        <end position="117"/>
    </location>
</feature>
<proteinExistence type="predicted"/>
<keyword evidence="3" id="KW-1185">Reference proteome</keyword>
<evidence type="ECO:0000256" key="1">
    <source>
        <dbReference type="SAM" id="MobiDB-lite"/>
    </source>
</evidence>
<feature type="compositionally biased region" description="Basic residues" evidence="1">
    <location>
        <begin position="102"/>
        <end position="112"/>
    </location>
</feature>
<feature type="region of interest" description="Disordered" evidence="1">
    <location>
        <begin position="124"/>
        <end position="143"/>
    </location>
</feature>
<comment type="caution">
    <text evidence="2">The sequence shown here is derived from an EMBL/GenBank/DDBJ whole genome shotgun (WGS) entry which is preliminary data.</text>
</comment>
<reference evidence="2 3" key="1">
    <citation type="submission" date="2019-03" db="EMBL/GenBank/DDBJ databases">
        <title>First draft genome of Liparis tanakae, snailfish: a comprehensive survey of snailfish specific genes.</title>
        <authorList>
            <person name="Kim W."/>
            <person name="Song I."/>
            <person name="Jeong J.-H."/>
            <person name="Kim D."/>
            <person name="Kim S."/>
            <person name="Ryu S."/>
            <person name="Song J.Y."/>
            <person name="Lee S.K."/>
        </authorList>
    </citation>
    <scope>NUCLEOTIDE SEQUENCE [LARGE SCALE GENOMIC DNA]</scope>
    <source>
        <tissue evidence="2">Muscle</tissue>
    </source>
</reference>